<reference evidence="35" key="1">
    <citation type="submission" date="2017-09" db="EMBL/GenBank/DDBJ databases">
        <title>Contemporary evolution of a Lepidopteran species, Heliothis virescens, in response to modern agricultural practices.</title>
        <authorList>
            <person name="Fritz M.L."/>
            <person name="Deyonke A.M."/>
            <person name="Papanicolaou A."/>
            <person name="Micinski S."/>
            <person name="Westbrook J."/>
            <person name="Gould F."/>
        </authorList>
    </citation>
    <scope>NUCLEOTIDE SEQUENCE [LARGE SCALE GENOMIC DNA]</scope>
    <source>
        <strain evidence="35">HvINT-</strain>
        <tissue evidence="35">Whole body</tissue>
    </source>
</reference>
<dbReference type="InterPro" id="IPR003599">
    <property type="entry name" value="Ig_sub"/>
</dbReference>
<evidence type="ECO:0000256" key="6">
    <source>
        <dbReference type="ARBA" id="ARBA00012513"/>
    </source>
</evidence>
<feature type="domain" description="Fibronectin type-III" evidence="34">
    <location>
        <begin position="2871"/>
        <end position="2967"/>
    </location>
</feature>
<feature type="compositionally biased region" description="Basic and acidic residues" evidence="31">
    <location>
        <begin position="747"/>
        <end position="777"/>
    </location>
</feature>
<evidence type="ECO:0000256" key="17">
    <source>
        <dbReference type="ARBA" id="ARBA00022840"/>
    </source>
</evidence>
<feature type="compositionally biased region" description="Low complexity" evidence="31">
    <location>
        <begin position="273"/>
        <end position="282"/>
    </location>
</feature>
<dbReference type="GO" id="GO:0005516">
    <property type="term" value="F:calmodulin binding"/>
    <property type="evidence" value="ECO:0007669"/>
    <property type="project" value="UniProtKB-KW"/>
</dbReference>
<feature type="domain" description="Ig-like" evidence="33">
    <location>
        <begin position="1920"/>
        <end position="2004"/>
    </location>
</feature>
<feature type="domain" description="Fibronectin type-III" evidence="34">
    <location>
        <begin position="2672"/>
        <end position="2765"/>
    </location>
</feature>
<dbReference type="SMART" id="SM00060">
    <property type="entry name" value="FN3"/>
    <property type="match status" value="5"/>
</dbReference>
<keyword evidence="8" id="KW-0963">Cytoplasm</keyword>
<dbReference type="FunFam" id="2.60.40.10:FF:000031">
    <property type="entry name" value="Myosin-binding protein C, slow type"/>
    <property type="match status" value="2"/>
</dbReference>
<feature type="domain" description="Ig-like" evidence="33">
    <location>
        <begin position="2106"/>
        <end position="2171"/>
    </location>
</feature>
<dbReference type="SMART" id="SM00409">
    <property type="entry name" value="IG"/>
    <property type="match status" value="11"/>
</dbReference>
<evidence type="ECO:0000256" key="8">
    <source>
        <dbReference type="ARBA" id="ARBA00022490"/>
    </source>
</evidence>
<evidence type="ECO:0000256" key="26">
    <source>
        <dbReference type="ARBA" id="ARBA00048679"/>
    </source>
</evidence>
<dbReference type="PROSITE" id="PS50002">
    <property type="entry name" value="SH3"/>
    <property type="match status" value="1"/>
</dbReference>
<dbReference type="CDD" id="cd00063">
    <property type="entry name" value="FN3"/>
    <property type="match status" value="5"/>
</dbReference>
<keyword evidence="22" id="KW-0325">Glycoprotein</keyword>
<evidence type="ECO:0000256" key="13">
    <source>
        <dbReference type="ARBA" id="ARBA00022737"/>
    </source>
</evidence>
<dbReference type="PROSITE" id="PS50853">
    <property type="entry name" value="FN3"/>
    <property type="match status" value="5"/>
</dbReference>
<feature type="domain" description="Fibronectin type-III" evidence="34">
    <location>
        <begin position="2571"/>
        <end position="2668"/>
    </location>
</feature>
<dbReference type="InterPro" id="IPR003961">
    <property type="entry name" value="FN3_dom"/>
</dbReference>
<evidence type="ECO:0000259" key="33">
    <source>
        <dbReference type="PROSITE" id="PS50835"/>
    </source>
</evidence>
<dbReference type="SMART" id="SM00326">
    <property type="entry name" value="SH3"/>
    <property type="match status" value="1"/>
</dbReference>
<dbReference type="FunFam" id="2.60.40.10:FF:000107">
    <property type="entry name" value="Myosin, light chain kinase a"/>
    <property type="match status" value="1"/>
</dbReference>
<evidence type="ECO:0000256" key="16">
    <source>
        <dbReference type="ARBA" id="ARBA00022837"/>
    </source>
</evidence>
<feature type="domain" description="Ig-like" evidence="33">
    <location>
        <begin position="1735"/>
        <end position="1825"/>
    </location>
</feature>
<evidence type="ECO:0000256" key="7">
    <source>
        <dbReference type="ARBA" id="ARBA00022443"/>
    </source>
</evidence>
<comment type="caution">
    <text evidence="35">The sequence shown here is derived from an EMBL/GenBank/DDBJ whole genome shotgun (WGS) entry which is preliminary data.</text>
</comment>
<dbReference type="GO" id="GO:0005634">
    <property type="term" value="C:nucleus"/>
    <property type="evidence" value="ECO:0007669"/>
    <property type="project" value="UniProtKB-SubCell"/>
</dbReference>
<evidence type="ECO:0000256" key="28">
    <source>
        <dbReference type="ARBA" id="ARBA00068688"/>
    </source>
</evidence>
<feature type="compositionally biased region" description="Basic and acidic residues" evidence="31">
    <location>
        <begin position="806"/>
        <end position="830"/>
    </location>
</feature>
<feature type="domain" description="Ig-like" evidence="33">
    <location>
        <begin position="1413"/>
        <end position="1502"/>
    </location>
</feature>
<keyword evidence="15" id="KW-0418">Kinase</keyword>
<keyword evidence="11" id="KW-0808">Transferase</keyword>
<evidence type="ECO:0000256" key="3">
    <source>
        <dbReference type="ARBA" id="ARBA00004496"/>
    </source>
</evidence>
<name>A0A2A4JA34_HELVI</name>
<evidence type="ECO:0000256" key="24">
    <source>
        <dbReference type="ARBA" id="ARBA00023319"/>
    </source>
</evidence>
<feature type="compositionally biased region" description="Basic and acidic residues" evidence="31">
    <location>
        <begin position="665"/>
        <end position="674"/>
    </location>
</feature>
<evidence type="ECO:0000256" key="9">
    <source>
        <dbReference type="ARBA" id="ARBA00022525"/>
    </source>
</evidence>
<feature type="region of interest" description="Disordered" evidence="31">
    <location>
        <begin position="155"/>
        <end position="187"/>
    </location>
</feature>
<dbReference type="FunFam" id="2.60.40.10:FF:000032">
    <property type="entry name" value="palladin isoform X1"/>
    <property type="match status" value="2"/>
</dbReference>
<feature type="domain" description="Ig-like" evidence="33">
    <location>
        <begin position="1638"/>
        <end position="1724"/>
    </location>
</feature>
<dbReference type="SUPFAM" id="SSF48726">
    <property type="entry name" value="Immunoglobulin"/>
    <property type="match status" value="11"/>
</dbReference>
<keyword evidence="13" id="KW-0677">Repeat</keyword>
<comment type="catalytic activity">
    <reaction evidence="25">
        <text>L-threonyl-[protein] + ATP = O-phospho-L-threonyl-[protein] + ADP + H(+)</text>
        <dbReference type="Rhea" id="RHEA:46608"/>
        <dbReference type="Rhea" id="RHEA-COMP:11060"/>
        <dbReference type="Rhea" id="RHEA-COMP:11605"/>
        <dbReference type="ChEBI" id="CHEBI:15378"/>
        <dbReference type="ChEBI" id="CHEBI:30013"/>
        <dbReference type="ChEBI" id="CHEBI:30616"/>
        <dbReference type="ChEBI" id="CHEBI:61977"/>
        <dbReference type="ChEBI" id="CHEBI:456216"/>
        <dbReference type="EC" id="2.7.11.1"/>
    </reaction>
</comment>
<dbReference type="SUPFAM" id="SSF50044">
    <property type="entry name" value="SH3-domain"/>
    <property type="match status" value="1"/>
</dbReference>
<evidence type="ECO:0000259" key="34">
    <source>
        <dbReference type="PROSITE" id="PS50853"/>
    </source>
</evidence>
<dbReference type="InterPro" id="IPR013098">
    <property type="entry name" value="Ig_I-set"/>
</dbReference>
<dbReference type="InterPro" id="IPR036179">
    <property type="entry name" value="Ig-like_dom_sf"/>
</dbReference>
<dbReference type="InterPro" id="IPR007110">
    <property type="entry name" value="Ig-like_dom"/>
</dbReference>
<dbReference type="GO" id="GO:0009888">
    <property type="term" value="P:tissue development"/>
    <property type="evidence" value="ECO:0007669"/>
    <property type="project" value="UniProtKB-ARBA"/>
</dbReference>
<evidence type="ECO:0000256" key="23">
    <source>
        <dbReference type="ARBA" id="ARBA00023242"/>
    </source>
</evidence>
<keyword evidence="19" id="KW-0112">Calmodulin-binding</keyword>
<dbReference type="PROSITE" id="PS50835">
    <property type="entry name" value="IG_LIKE"/>
    <property type="match status" value="10"/>
</dbReference>
<comment type="catalytic activity">
    <reaction evidence="26">
        <text>L-seryl-[protein] + ATP = O-phospho-L-seryl-[protein] + ADP + H(+)</text>
        <dbReference type="Rhea" id="RHEA:17989"/>
        <dbReference type="Rhea" id="RHEA-COMP:9863"/>
        <dbReference type="Rhea" id="RHEA-COMP:11604"/>
        <dbReference type="ChEBI" id="CHEBI:15378"/>
        <dbReference type="ChEBI" id="CHEBI:29999"/>
        <dbReference type="ChEBI" id="CHEBI:30616"/>
        <dbReference type="ChEBI" id="CHEBI:83421"/>
        <dbReference type="ChEBI" id="CHEBI:456216"/>
        <dbReference type="EC" id="2.7.11.1"/>
    </reaction>
</comment>
<evidence type="ECO:0000256" key="15">
    <source>
        <dbReference type="ARBA" id="ARBA00022777"/>
    </source>
</evidence>
<proteinExistence type="inferred from homology"/>
<evidence type="ECO:0000256" key="2">
    <source>
        <dbReference type="ARBA" id="ARBA00004123"/>
    </source>
</evidence>
<feature type="domain" description="Fibronectin type-III" evidence="34">
    <location>
        <begin position="2286"/>
        <end position="2378"/>
    </location>
</feature>
<evidence type="ECO:0000256" key="25">
    <source>
        <dbReference type="ARBA" id="ARBA00047899"/>
    </source>
</evidence>
<sequence length="3033" mass="344757">MTPDGKAKVKKITKRTIKKKVGPKVATTHIITEHTDDTTPTLTVHTTQELIDDTTTPLTDLHETHRATVVEEIPETVEVTQVRTHTGEVKSVKTTKRVIKKKQGPKQEVTEITTIERDDEEPFTTVTITEEITPEEIERSEPVEAVTLEETVSPYGKPQQNKVTKRTIQKKVGPKSETTQITTEQTDDTKPTILVHKTEELIDDISIPISDLNKSDEAQPIEEIPETVQVTQMRTESGDVKAVKTTKRVIKKKLGPKQEVTEITTVKKDDEAPVTTVTVTEEPSPEEFDRVQPAEVIELPEETTVEETMTTDDNVDKADKKKPQKIKTPNKKEADAKPQDIQKPAEQKPLKKLKPIPMQIEEVKVTEAQHAQEVQGPQFTKLKLKKPVQKPKQELQSVSLPKVQLKSRIRYNREWPPAELKPSITYLGSVRQNGQLSRNIKEAAKLKKKPAKIKEIPDLDKVELEKPEEFDFTVEKPQPQPEEEKNFKPDEIEPGKKDLPEKVKEKFTEQPESVGDNTVPKPKTYDTKQPHKILQDNVDDHKIEEDMPDAVEIPKTDINYTEDEIQTIEEVRPIDETKPKPSVEKIKKKKPVIKTEEPRDVDQVPENDKPVDEDLVEMNEEKPKKKKKEEKMETEEPDDKITERKPKSEILIKTDDLQHLDQITEQEKPIDEPKSVPSDVKPKKKKKEHKIKAEESKTDDQITEHKPESTDSIVSDENDFKQTDTVTEVSEKTVVEKKPKTKKKDKPSKPLVEDVVKVKEQQSKPEDKQDVVEKNEIDEATPEVPTNQESEIPEIEKKTTKTRKTKQTDSQEEPAKVPTKDDLKTDEKPIKKPTKTKLTPIKIERKEVEISKPQHAESIEGPQFTKLKLKKASAKPKQDAPIVTLPKFQLKSRIKYINDWPPAEIKPVISYLGSVRQNGILSRNVKEAEKIKKKVYKQPKLPEIERTELEKPMFGYEDIVEAKKSELSDKDEPVEGDVSDVKDDIKEDEPEQFTIKPKRPSIKKTEEIEDEVTIKKKLKAVRKPSVTLPEITEPENVTFRPKSTKTKEDVEQEFNIQLDSYAEEEISMSSKVKLKPQRRPTFSEEANETSIKFYEDFEDKPDIIEIIESDEEKSDDAANVVMPLKKVKDFKQETHEETSSITISKPKKEENEPIISQDISIKLDRKPKYTVDEQEEVCFDVKPQIDQYTQEELSLSSKIKLKPKKKITISEAADETSIQLKQEVEDDSQVEEIILSEAEADENVEMVIKRKPKKPKYEVSEVEELSVEFKPKRINEDAYEEEQITISAKRKPRKPSTLQEADVSMSIAREQEFPETPVDVRSGDTVFAVYSYVAETDEAINLVEGERLYILETTNQDWWFVRKHLTEEKGWVPAQYLMDEANYTLYLQKKLNEKIDKLPVFEKPTPEEQAIAPIFTEKLRPKHTPDGSTVQFECQVEGYPRPQITWFRQTAIIKPSQDFQMYYDDDNVATLVIREVFPEDAGTFTCVAKNAAGFASSTTELIVEAPLSDHGSEMTILSRKSLSRESSLADILEGIPPTFSKRPKAQYVDEGSQIFLECRLVAIPEPDIAWFFKGEEIIPSENVSIATESDMHMYCSVLKISDVKKFQEGTYTVLAVNREGEASLPIVLKIKTGQKEKPQVIEPLKSMTIREGESVVLSTQVVGNPQPTVTWYKNNKPVKSLTTKSDGDTHTVTIIKPKKGKDDGVYTLKAVNSEGTAETSAVINIEEPTEENAEPPLFINRFQEITVKENGTIKLEAKVTGNPVPSITWYRNNHIITPSETVTQNFDGENIELIIANVDSEIDSGDYKCVASNSAGKASHGARVTIDVDKVTFVKNLKNTYEIEEGKTVILECHTSHTVSTKWYHNDKEVSGMDHREIIQEGRVHKLRIKKTKLTDIGVIKCVVKGQETSTKLVVHETIPEFIRRLQDFEVKERDIAILEVEINSETADVFWEKDGERIKPKKNKYELEKRGNVRKLFIRNTSVHDEGEYTCKLRDDACTAEVTVVELPPEIISRLQDQKVNKGNKATFDIELTKGDALVRWFKDGSEIQFSNHIQLTIDGKKQKLKVYDCDLTDAGTYACEVGNDRCTAKLIVEEPSVDFVLRLPEVVVVPANTDAYLTVELPDETMNVTWYKKKTVVEDTEKFTLISDDKKRTLIIRKCTEEDQCEYSCVLFDAKCSTKLIVEVVEFPPKILEYDTEYRIKRGGDVTLHVQYEAVPQPNDEWVVNSKIIKKTKHTKPSIDSQSASLTIKKVENTDAGVYRLRLENNCGEANIEINVVVIDISSPPGKPNVLETTNNSINLCWDEPEVKGNAEIDCYILEYQEINTTEWISVENVKKTQFSVENLKSKSSYRFRVFAVNEVGVSESSEVTEYILLQEIVKGQAPTVEKPLKDTISEPNEDVELTCIFGGVPEPKVTWLKDNKKLKTAKATYINRVATLVVTTTETTEGRYSCIASNQHGEIETSCNVEVQQKPIIKISDEEINQKHRVGEQWCVEALVDGIPKPSINWYFNGNKIEELEDIEIVTEEKVSTIKISKLVRSHSGKYTIEAYNKAGSTSIDLLLKVYDKPSKPEGPVVMREISRESVTIEWKPPLDDGGLELTKYAIEKHEPDTNKWVKVADVDKDVDTYCIQRLNENCEYMFRVMAQNPIGFSEALESEPIVIKTALDVPSPPLGPLGFYGINNESVTITWYPSEKNGGSPIIDYSVEIKQEGKKWKHVATVTKTIAKIEKLTINTTYTFRICARNEIGTSLPYISDEKITIGKTLSPPSQPQNFAVRETTSRSVTLQWAAPESDGGSIVTNYIIEYKTAKAKSWTKVITVSGTVYEHCIENIKEKEELVFRISAENAIGVSLPAESQGVRLEKHATVPSPPTAPLEIRTVGSNIVMTSWGTPEWDGGAPLLGYNIAIRDVTKTMWMEVGKVDAHTLKFNIKDLSDNHTYMIRIYARNEIGISEPLESDEPFKVIPGEDSHADEEVGEQTEMTEPTSFSTQTTTSWMREHNMDADIRSYARGSLLRRDEYFFRIWHYAKQLFK</sequence>
<dbReference type="GO" id="GO:0005576">
    <property type="term" value="C:extracellular region"/>
    <property type="evidence" value="ECO:0007669"/>
    <property type="project" value="UniProtKB-SubCell"/>
</dbReference>
<keyword evidence="14" id="KW-0547">Nucleotide-binding</keyword>
<dbReference type="SUPFAM" id="SSF49265">
    <property type="entry name" value="Fibronectin type III"/>
    <property type="match status" value="3"/>
</dbReference>
<feature type="compositionally biased region" description="Basic and acidic residues" evidence="31">
    <location>
        <begin position="330"/>
        <end position="349"/>
    </location>
</feature>
<dbReference type="Pfam" id="PF00041">
    <property type="entry name" value="fn3"/>
    <property type="match status" value="5"/>
</dbReference>
<dbReference type="SMART" id="SM00408">
    <property type="entry name" value="IGc2"/>
    <property type="match status" value="11"/>
</dbReference>
<evidence type="ECO:0000259" key="32">
    <source>
        <dbReference type="PROSITE" id="PS50002"/>
    </source>
</evidence>
<feature type="region of interest" description="Disordered" evidence="31">
    <location>
        <begin position="1131"/>
        <end position="1159"/>
    </location>
</feature>
<feature type="region of interest" description="Disordered" evidence="31">
    <location>
        <begin position="2968"/>
        <end position="2993"/>
    </location>
</feature>
<organism evidence="35">
    <name type="scientific">Heliothis virescens</name>
    <name type="common">Tobacco budworm moth</name>
    <dbReference type="NCBI Taxonomy" id="7102"/>
    <lineage>
        <taxon>Eukaryota</taxon>
        <taxon>Metazoa</taxon>
        <taxon>Ecdysozoa</taxon>
        <taxon>Arthropoda</taxon>
        <taxon>Hexapoda</taxon>
        <taxon>Insecta</taxon>
        <taxon>Pterygota</taxon>
        <taxon>Neoptera</taxon>
        <taxon>Endopterygota</taxon>
        <taxon>Lepidoptera</taxon>
        <taxon>Glossata</taxon>
        <taxon>Ditrysia</taxon>
        <taxon>Noctuoidea</taxon>
        <taxon>Noctuidae</taxon>
        <taxon>Heliothinae</taxon>
        <taxon>Heliothis</taxon>
    </lineage>
</organism>
<dbReference type="InterPro" id="IPR050964">
    <property type="entry name" value="Striated_Muscle_Regulatory"/>
</dbReference>
<keyword evidence="17" id="KW-0067">ATP-binding</keyword>
<dbReference type="InterPro" id="IPR003598">
    <property type="entry name" value="Ig_sub2"/>
</dbReference>
<feature type="compositionally biased region" description="Basic residues" evidence="31">
    <location>
        <begin position="163"/>
        <end position="173"/>
    </location>
</feature>
<keyword evidence="20" id="KW-1015">Disulfide bond</keyword>
<dbReference type="GO" id="GO:0046872">
    <property type="term" value="F:metal ion binding"/>
    <property type="evidence" value="ECO:0007669"/>
    <property type="project" value="UniProtKB-KW"/>
</dbReference>
<evidence type="ECO:0000256" key="5">
    <source>
        <dbReference type="ARBA" id="ARBA00006692"/>
    </source>
</evidence>
<feature type="compositionally biased region" description="Basic and acidic residues" evidence="31">
    <location>
        <begin position="729"/>
        <end position="738"/>
    </location>
</feature>
<evidence type="ECO:0000256" key="19">
    <source>
        <dbReference type="ARBA" id="ARBA00022860"/>
    </source>
</evidence>
<dbReference type="InterPro" id="IPR013783">
    <property type="entry name" value="Ig-like_fold"/>
</dbReference>
<feature type="compositionally biased region" description="Low complexity" evidence="31">
    <location>
        <begin position="2983"/>
        <end position="2993"/>
    </location>
</feature>
<keyword evidence="18" id="KW-0460">Magnesium</keyword>
<evidence type="ECO:0000256" key="29">
    <source>
        <dbReference type="ARBA" id="ARBA00073138"/>
    </source>
</evidence>
<evidence type="ECO:0000256" key="20">
    <source>
        <dbReference type="ARBA" id="ARBA00023157"/>
    </source>
</evidence>
<feature type="compositionally biased region" description="Basic and acidic residues" evidence="31">
    <location>
        <begin position="569"/>
        <end position="585"/>
    </location>
</feature>
<keyword evidence="24" id="KW-0393">Immunoglobulin domain</keyword>
<evidence type="ECO:0000256" key="27">
    <source>
        <dbReference type="ARBA" id="ARBA00061228"/>
    </source>
</evidence>
<dbReference type="EC" id="2.7.11.1" evidence="6"/>
<feature type="domain" description="Ig-like" evidence="33">
    <location>
        <begin position="2010"/>
        <end position="2100"/>
    </location>
</feature>
<dbReference type="GO" id="GO:0009653">
    <property type="term" value="P:anatomical structure morphogenesis"/>
    <property type="evidence" value="ECO:0007669"/>
    <property type="project" value="UniProtKB-ARBA"/>
</dbReference>
<dbReference type="FunFam" id="2.60.40.10:FF:000147">
    <property type="entry name" value="Myosin light chain kinase"/>
    <property type="match status" value="1"/>
</dbReference>
<feature type="compositionally biased region" description="Basic and acidic residues" evidence="31">
    <location>
        <begin position="482"/>
        <end position="509"/>
    </location>
</feature>
<evidence type="ECO:0000256" key="30">
    <source>
        <dbReference type="PROSITE-ProRule" id="PRU00192"/>
    </source>
</evidence>
<dbReference type="FunFam" id="2.60.40.10:FF:001138">
    <property type="entry name" value="Sallimus, isoform P"/>
    <property type="match status" value="1"/>
</dbReference>
<dbReference type="CDD" id="cd11856">
    <property type="entry name" value="SH3_p47phox_like"/>
    <property type="match status" value="1"/>
</dbReference>
<evidence type="ECO:0000256" key="14">
    <source>
        <dbReference type="ARBA" id="ARBA00022741"/>
    </source>
</evidence>
<dbReference type="InterPro" id="IPR001452">
    <property type="entry name" value="SH3_domain"/>
</dbReference>
<comment type="subcellular location">
    <subcellularLocation>
        <location evidence="3">Cytoplasm</location>
    </subcellularLocation>
    <subcellularLocation>
        <location evidence="2">Nucleus</location>
    </subcellularLocation>
    <subcellularLocation>
        <location evidence="4">Secreted</location>
    </subcellularLocation>
</comment>
<feature type="domain" description="Fibronectin type-III" evidence="34">
    <location>
        <begin position="2768"/>
        <end position="2865"/>
    </location>
</feature>
<dbReference type="GO" id="GO:0004674">
    <property type="term" value="F:protein serine/threonine kinase activity"/>
    <property type="evidence" value="ECO:0007669"/>
    <property type="project" value="UniProtKB-KW"/>
</dbReference>
<evidence type="ECO:0000256" key="4">
    <source>
        <dbReference type="ARBA" id="ARBA00004613"/>
    </source>
</evidence>
<dbReference type="Pfam" id="PF00018">
    <property type="entry name" value="SH3_1"/>
    <property type="match status" value="1"/>
</dbReference>
<keyword evidence="7 30" id="KW-0728">SH3 domain</keyword>
<dbReference type="InterPro" id="IPR036116">
    <property type="entry name" value="FN3_sf"/>
</dbReference>
<dbReference type="GO" id="GO:0030018">
    <property type="term" value="C:Z disc"/>
    <property type="evidence" value="ECO:0007669"/>
    <property type="project" value="UniProtKB-ARBA"/>
</dbReference>
<feature type="compositionally biased region" description="Basic and acidic residues" evidence="31">
    <location>
        <begin position="691"/>
        <end position="709"/>
    </location>
</feature>
<feature type="domain" description="Ig-like" evidence="33">
    <location>
        <begin position="1537"/>
        <end position="1625"/>
    </location>
</feature>
<evidence type="ECO:0000256" key="1">
    <source>
        <dbReference type="ARBA" id="ARBA00001946"/>
    </source>
</evidence>
<dbReference type="FunFam" id="2.60.40.10:FF:000003">
    <property type="entry name" value="Titin isoform E"/>
    <property type="match status" value="1"/>
</dbReference>
<dbReference type="PANTHER" id="PTHR13817:SF166">
    <property type="entry name" value="NEURONAL IGCAM-RELATED"/>
    <property type="match status" value="1"/>
</dbReference>
<dbReference type="Pfam" id="PF07679">
    <property type="entry name" value="I-set"/>
    <property type="match status" value="11"/>
</dbReference>
<evidence type="ECO:0000256" key="10">
    <source>
        <dbReference type="ARBA" id="ARBA00022527"/>
    </source>
</evidence>
<feature type="compositionally biased region" description="Basic and acidic residues" evidence="31">
    <location>
        <begin position="965"/>
        <end position="985"/>
    </location>
</feature>
<feature type="domain" description="Ig-like" evidence="33">
    <location>
        <begin position="2385"/>
        <end position="2469"/>
    </location>
</feature>
<keyword evidence="12" id="KW-0479">Metal-binding</keyword>
<dbReference type="GO" id="GO:0005198">
    <property type="term" value="F:structural molecule activity"/>
    <property type="evidence" value="ECO:0007669"/>
    <property type="project" value="UniProtKB-ARBA"/>
</dbReference>
<evidence type="ECO:0000256" key="31">
    <source>
        <dbReference type="SAM" id="MobiDB-lite"/>
    </source>
</evidence>
<evidence type="ECO:0000256" key="18">
    <source>
        <dbReference type="ARBA" id="ARBA00022842"/>
    </source>
</evidence>
<dbReference type="Gene3D" id="2.30.30.40">
    <property type="entry name" value="SH3 Domains"/>
    <property type="match status" value="1"/>
</dbReference>
<dbReference type="InterPro" id="IPR036028">
    <property type="entry name" value="SH3-like_dom_sf"/>
</dbReference>
<keyword evidence="16" id="KW-0106">Calcium</keyword>
<evidence type="ECO:0000256" key="12">
    <source>
        <dbReference type="ARBA" id="ARBA00022723"/>
    </source>
</evidence>
<comment type="similarity">
    <text evidence="27">Belongs to the hemolin family.</text>
</comment>
<feature type="region of interest" description="Disordered" evidence="31">
    <location>
        <begin position="273"/>
        <end position="355"/>
    </location>
</feature>
<keyword evidence="10" id="KW-0723">Serine/threonine-protein kinase</keyword>
<keyword evidence="21" id="KW-0514">Muscle protein</keyword>
<dbReference type="PANTHER" id="PTHR13817">
    <property type="entry name" value="TITIN"/>
    <property type="match status" value="1"/>
</dbReference>
<feature type="domain" description="Ig-like" evidence="33">
    <location>
        <begin position="2191"/>
        <end position="2279"/>
    </location>
</feature>
<keyword evidence="23" id="KW-0539">Nucleus</keyword>
<dbReference type="GO" id="GO:0005524">
    <property type="term" value="F:ATP binding"/>
    <property type="evidence" value="ECO:0007669"/>
    <property type="project" value="UniProtKB-KW"/>
</dbReference>
<gene>
    <name evidence="35" type="ORF">B5V51_4838</name>
</gene>
<dbReference type="Gene3D" id="2.60.40.10">
    <property type="entry name" value="Immunoglobulins"/>
    <property type="match status" value="16"/>
</dbReference>
<dbReference type="FunFam" id="2.60.40.10:FF:000050">
    <property type="entry name" value="Titin isoform B"/>
    <property type="match status" value="2"/>
</dbReference>
<feature type="region of interest" description="Disordered" evidence="31">
    <location>
        <begin position="1067"/>
        <end position="1087"/>
    </location>
</feature>
<feature type="region of interest" description="Disordered" evidence="31">
    <location>
        <begin position="470"/>
        <end position="839"/>
    </location>
</feature>
<evidence type="ECO:0000256" key="21">
    <source>
        <dbReference type="ARBA" id="ARBA00023179"/>
    </source>
</evidence>
<evidence type="ECO:0000256" key="22">
    <source>
        <dbReference type="ARBA" id="ARBA00023180"/>
    </source>
</evidence>
<comment type="similarity">
    <text evidence="5">Belongs to the protein kinase superfamily. CAMK Ser/Thr protein kinase family.</text>
</comment>
<dbReference type="GO" id="GO:0030154">
    <property type="term" value="P:cell differentiation"/>
    <property type="evidence" value="ECO:0007669"/>
    <property type="project" value="UniProtKB-ARBA"/>
</dbReference>
<feature type="domain" description="SH3" evidence="32">
    <location>
        <begin position="1321"/>
        <end position="1382"/>
    </location>
</feature>
<comment type="cofactor">
    <cofactor evidence="1">
        <name>Mg(2+)</name>
        <dbReference type="ChEBI" id="CHEBI:18420"/>
    </cofactor>
</comment>
<feature type="region of interest" description="Disordered" evidence="31">
    <location>
        <begin position="965"/>
        <end position="1002"/>
    </location>
</feature>
<keyword evidence="9" id="KW-0964">Secreted</keyword>
<feature type="compositionally biased region" description="Basic and acidic residues" evidence="31">
    <location>
        <begin position="593"/>
        <end position="612"/>
    </location>
</feature>
<evidence type="ECO:0000313" key="35">
    <source>
        <dbReference type="EMBL" id="PCG68831.1"/>
    </source>
</evidence>
<feature type="domain" description="Ig-like" evidence="33">
    <location>
        <begin position="1829"/>
        <end position="1914"/>
    </location>
</feature>
<feature type="compositionally biased region" description="Basic and acidic residues" evidence="31">
    <location>
        <begin position="639"/>
        <end position="659"/>
    </location>
</feature>
<evidence type="ECO:0000256" key="11">
    <source>
        <dbReference type="ARBA" id="ARBA00022679"/>
    </source>
</evidence>
<accession>A0A2A4JA34</accession>
<dbReference type="STRING" id="7102.A0A2A4JA34"/>
<protein>
    <recommendedName>
        <fullName evidence="28">Hemolin</fullName>
        <ecNumber evidence="6">2.7.11.1</ecNumber>
    </recommendedName>
    <alternativeName>
        <fullName evidence="29">Titin</fullName>
    </alternativeName>
</protein>
<dbReference type="EMBL" id="NWSH01002247">
    <property type="protein sequence ID" value="PCG68831.1"/>
    <property type="molecule type" value="Genomic_DNA"/>
</dbReference>
<dbReference type="GO" id="GO:0007517">
    <property type="term" value="P:muscle organ development"/>
    <property type="evidence" value="ECO:0007669"/>
    <property type="project" value="UniProtKB-ARBA"/>
</dbReference>